<proteinExistence type="predicted"/>
<gene>
    <name evidence="2" type="ORF">Tco025E_09469</name>
</gene>
<evidence type="ECO:0000313" key="3">
    <source>
        <dbReference type="Proteomes" id="UP000284403"/>
    </source>
</evidence>
<dbReference type="GeneID" id="40323080"/>
<keyword evidence="3" id="KW-1185">Reference proteome</keyword>
<dbReference type="EMBL" id="MKKU01001140">
    <property type="protein sequence ID" value="RNE97408.1"/>
    <property type="molecule type" value="Genomic_DNA"/>
</dbReference>
<protein>
    <submittedName>
        <fullName evidence="2">Uncharacterized protein</fullName>
    </submittedName>
</protein>
<evidence type="ECO:0000313" key="2">
    <source>
        <dbReference type="EMBL" id="RNE97408.1"/>
    </source>
</evidence>
<keyword evidence="1" id="KW-0472">Membrane</keyword>
<dbReference type="Proteomes" id="UP000284403">
    <property type="component" value="Unassembled WGS sequence"/>
</dbReference>
<dbReference type="OrthoDB" id="245693at2759"/>
<organism evidence="2 3">
    <name type="scientific">Trypanosoma conorhini</name>
    <dbReference type="NCBI Taxonomy" id="83891"/>
    <lineage>
        <taxon>Eukaryota</taxon>
        <taxon>Discoba</taxon>
        <taxon>Euglenozoa</taxon>
        <taxon>Kinetoplastea</taxon>
        <taxon>Metakinetoplastina</taxon>
        <taxon>Trypanosomatida</taxon>
        <taxon>Trypanosomatidae</taxon>
        <taxon>Trypanosoma</taxon>
    </lineage>
</organism>
<dbReference type="RefSeq" id="XP_029223596.1">
    <property type="nucleotide sequence ID" value="XM_029376287.1"/>
</dbReference>
<keyword evidence="1" id="KW-0812">Transmembrane</keyword>
<accession>A0A422MVZ6</accession>
<name>A0A422MVZ6_9TRYP</name>
<feature type="transmembrane region" description="Helical" evidence="1">
    <location>
        <begin position="118"/>
        <end position="140"/>
    </location>
</feature>
<evidence type="ECO:0000256" key="1">
    <source>
        <dbReference type="SAM" id="Phobius"/>
    </source>
</evidence>
<comment type="caution">
    <text evidence="2">The sequence shown here is derived from an EMBL/GenBank/DDBJ whole genome shotgun (WGS) entry which is preliminary data.</text>
</comment>
<reference evidence="2 3" key="1">
    <citation type="journal article" date="2018" name="BMC Genomics">
        <title>Genomic comparison of Trypanosoma conorhini and Trypanosoma rangeli to Trypanosoma cruzi strains of high and low virulence.</title>
        <authorList>
            <person name="Bradwell K.R."/>
            <person name="Koparde V.N."/>
            <person name="Matveyev A.V."/>
            <person name="Serrano M.G."/>
            <person name="Alves J.M."/>
            <person name="Parikh H."/>
            <person name="Huang B."/>
            <person name="Lee V."/>
            <person name="Espinosa-Alvarez O."/>
            <person name="Ortiz P.A."/>
            <person name="Costa-Martins A.G."/>
            <person name="Teixeira M.M."/>
            <person name="Buck G.A."/>
        </authorList>
    </citation>
    <scope>NUCLEOTIDE SEQUENCE [LARGE SCALE GENOMIC DNA]</scope>
    <source>
        <strain evidence="2 3">025E</strain>
    </source>
</reference>
<keyword evidence="1" id="KW-1133">Transmembrane helix</keyword>
<sequence length="144" mass="16381">MDCTPACRRVPHRYNFFAAESNEPVDVRGPFEELPEQLTPAALREAIDVQLETLQAIDRTERAMNAAANLGEESKQQLGRDKAIVEVIDSTLERNESVLHRVRRDMHWFRVHLQKDKLFVGLFAIVVLLSAAAIVVSIVYKRRG</sequence>
<dbReference type="AlphaFoldDB" id="A0A422MVZ6"/>